<dbReference type="AlphaFoldDB" id="A0A3M7L8M3"/>
<sequence>MILYFKNIFQFIHHNLLFFNFELALLLLVMIDVFFLFILNFTEFLIDKREQILYNRVGLEI</sequence>
<keyword evidence="3" id="KW-1185">Reference proteome</keyword>
<dbReference type="Proteomes" id="UP000267524">
    <property type="component" value="Unassembled WGS sequence"/>
</dbReference>
<evidence type="ECO:0000256" key="1">
    <source>
        <dbReference type="SAM" id="Phobius"/>
    </source>
</evidence>
<evidence type="ECO:0000313" key="3">
    <source>
        <dbReference type="Proteomes" id="UP000267524"/>
    </source>
</evidence>
<name>A0A3M7L8M3_9FLAO</name>
<feature type="transmembrane region" description="Helical" evidence="1">
    <location>
        <begin position="23"/>
        <end position="46"/>
    </location>
</feature>
<proteinExistence type="predicted"/>
<gene>
    <name evidence="2" type="ORF">D1632_13255</name>
</gene>
<keyword evidence="1" id="KW-0472">Membrane</keyword>
<keyword evidence="1" id="KW-0812">Transmembrane</keyword>
<organism evidence="2 3">
    <name type="scientific">Chryseobacterium nematophagum</name>
    <dbReference type="NCBI Taxonomy" id="2305228"/>
    <lineage>
        <taxon>Bacteria</taxon>
        <taxon>Pseudomonadati</taxon>
        <taxon>Bacteroidota</taxon>
        <taxon>Flavobacteriia</taxon>
        <taxon>Flavobacteriales</taxon>
        <taxon>Weeksellaceae</taxon>
        <taxon>Chryseobacterium group</taxon>
        <taxon>Chryseobacterium</taxon>
    </lineage>
</organism>
<keyword evidence="1" id="KW-1133">Transmembrane helix</keyword>
<comment type="caution">
    <text evidence="2">The sequence shown here is derived from an EMBL/GenBank/DDBJ whole genome shotgun (WGS) entry which is preliminary data.</text>
</comment>
<dbReference type="EMBL" id="QWIV01000014">
    <property type="protein sequence ID" value="RMZ58569.1"/>
    <property type="molecule type" value="Genomic_DNA"/>
</dbReference>
<reference evidence="2 3" key="1">
    <citation type="submission" date="2018-08" db="EMBL/GenBank/DDBJ databases">
        <title>Chryseobacterium nematophagum: a novel matrix digesting pathogen of nematodes.</title>
        <authorList>
            <person name="Page A."/>
            <person name="Roberts M."/>
            <person name="Felix M.-A."/>
            <person name="Weir W."/>
        </authorList>
    </citation>
    <scope>NUCLEOTIDE SEQUENCE [LARGE SCALE GENOMIC DNA]</scope>
    <source>
        <strain evidence="2 3">JUb275</strain>
    </source>
</reference>
<evidence type="ECO:0000313" key="2">
    <source>
        <dbReference type="EMBL" id="RMZ58569.1"/>
    </source>
</evidence>
<accession>A0A3M7L8M3</accession>
<protein>
    <submittedName>
        <fullName evidence="2">Uncharacterized protein</fullName>
    </submittedName>
</protein>